<sequence>MDTKLLNRYPNISNVLSEHFKDNCLKVDSVIDSQILTLYSVFVDVSFIDEIHVQDDRQIRLLNSEKTFVQTYQQFIGFIYTELDKLKLVSKSTLGLAAKKAFMHIAETSGFVGVSYPKLSRDSISEDAQRCIDLYLEMPRSEVKREFYQGWTATDRDGEIHNVHMARIYSVYGRDLTNRIYERIGHGVGKRMTTTASNVCKFMVLLWEDLAVLYPTEKALWNAMSQTNVNRTFVNLLNYQISQRVLKKNSIKTLVSQSWTTYLNYFSELFFDIDGWFEEPPFPLIRPKYKSPDSLTKTLAAGLSKEANEKLFVDIPLSIKDDEVLDILTKRVRESIEHTGAVNELLMSEIMDVHNHNNEIINEGAVRPYYHPVYENFQDIGKNNVATTLATFQEYGFAPERTDYIDFLGYDGESKLLANDLNLLTQARLLPFLLQLVIIHPKITPSWFYNWKLYDQFGDMVGYTMAGDSYTITSFKPRKGKPDAQQTIVLNPESKVIVENIITLTSRARQSLKQKNDVNWRYTLLTESSVNVNPIRVKRIKSDTDSDNNSAYYERLEQEVLRDGCAILPKSETELLRSSVNLRSARSTKALLVYLETLSLAAMAEALGHKSVKKDLLDSYMPKEILEFFNNRWIRIFQQALLYEAMKDSKYLHKAVDFKSAKELEQFLDNHGLGELPEHLLRGKKVAEDIRKEPKDICNLDAVLALSVPVLQVLIAIKDIVENSDKNETLPPIFGHWYFTAVLILKHLDLSRTKGVKRKIATASQEVLDMFAVAEKKPLDKHKLIMGATV</sequence>
<name>A0ABV4LRG9_VIBSP</name>
<dbReference type="RefSeq" id="WP_371690690.1">
    <property type="nucleotide sequence ID" value="NZ_JBGONW010000007.1"/>
</dbReference>
<comment type="caution">
    <text evidence="1">The sequence shown here is derived from an EMBL/GenBank/DDBJ whole genome shotgun (WGS) entry which is preliminary data.</text>
</comment>
<keyword evidence="2" id="KW-1185">Reference proteome</keyword>
<dbReference type="Proteomes" id="UP001569200">
    <property type="component" value="Unassembled WGS sequence"/>
</dbReference>
<reference evidence="1 2" key="1">
    <citation type="submission" date="2024-06" db="EMBL/GenBank/DDBJ databases">
        <authorList>
            <person name="Steensen K."/>
            <person name="Seneca J."/>
            <person name="Bartlau N."/>
            <person name="Yu A.X."/>
            <person name="Polz M.F."/>
        </authorList>
    </citation>
    <scope>NUCLEOTIDE SEQUENCE [LARGE SCALE GENOMIC DNA]</scope>
    <source>
        <strain evidence="1 2">1F145</strain>
    </source>
</reference>
<evidence type="ECO:0000313" key="1">
    <source>
        <dbReference type="EMBL" id="MEZ8180365.1"/>
    </source>
</evidence>
<gene>
    <name evidence="1" type="ORF">ACED33_06735</name>
</gene>
<proteinExistence type="predicted"/>
<organism evidence="1 2">
    <name type="scientific">Vibrio splendidus</name>
    <dbReference type="NCBI Taxonomy" id="29497"/>
    <lineage>
        <taxon>Bacteria</taxon>
        <taxon>Pseudomonadati</taxon>
        <taxon>Pseudomonadota</taxon>
        <taxon>Gammaproteobacteria</taxon>
        <taxon>Vibrionales</taxon>
        <taxon>Vibrionaceae</taxon>
        <taxon>Vibrio</taxon>
    </lineage>
</organism>
<dbReference type="EMBL" id="JBGOOW010000004">
    <property type="protein sequence ID" value="MEZ8180365.1"/>
    <property type="molecule type" value="Genomic_DNA"/>
</dbReference>
<accession>A0ABV4LRG9</accession>
<protein>
    <submittedName>
        <fullName evidence="1">Uncharacterized protein</fullName>
    </submittedName>
</protein>
<evidence type="ECO:0000313" key="2">
    <source>
        <dbReference type="Proteomes" id="UP001569200"/>
    </source>
</evidence>